<evidence type="ECO:0000256" key="3">
    <source>
        <dbReference type="ARBA" id="ARBA00022679"/>
    </source>
</evidence>
<feature type="region of interest" description="Disordered" evidence="8">
    <location>
        <begin position="172"/>
        <end position="191"/>
    </location>
</feature>
<evidence type="ECO:0000256" key="7">
    <source>
        <dbReference type="ARBA" id="ARBA00023012"/>
    </source>
</evidence>
<dbReference type="InterPro" id="IPR005467">
    <property type="entry name" value="His_kinase_dom"/>
</dbReference>
<protein>
    <recommendedName>
        <fullName evidence="2">histidine kinase</fullName>
        <ecNumber evidence="2">2.7.13.3</ecNumber>
    </recommendedName>
</protein>
<keyword evidence="6" id="KW-0067">ATP-binding</keyword>
<organism evidence="10 11">
    <name type="scientific">Novosphingobium taihuense</name>
    <dbReference type="NCBI Taxonomy" id="260085"/>
    <lineage>
        <taxon>Bacteria</taxon>
        <taxon>Pseudomonadati</taxon>
        <taxon>Pseudomonadota</taxon>
        <taxon>Alphaproteobacteria</taxon>
        <taxon>Sphingomonadales</taxon>
        <taxon>Sphingomonadaceae</taxon>
        <taxon>Novosphingobium</taxon>
    </lineage>
</organism>
<dbReference type="SMART" id="SM00387">
    <property type="entry name" value="HATPase_c"/>
    <property type="match status" value="1"/>
</dbReference>
<dbReference type="PRINTS" id="PR00344">
    <property type="entry name" value="BCTRLSENSOR"/>
</dbReference>
<dbReference type="InterPro" id="IPR036890">
    <property type="entry name" value="HATPase_C_sf"/>
</dbReference>
<dbReference type="Gene3D" id="3.30.565.10">
    <property type="entry name" value="Histidine kinase-like ATPase, C-terminal domain"/>
    <property type="match status" value="1"/>
</dbReference>
<dbReference type="GO" id="GO:0000156">
    <property type="term" value="F:phosphorelay response regulator activity"/>
    <property type="evidence" value="ECO:0007669"/>
    <property type="project" value="TreeGrafter"/>
</dbReference>
<evidence type="ECO:0000313" key="11">
    <source>
        <dbReference type="Proteomes" id="UP000538566"/>
    </source>
</evidence>
<proteinExistence type="predicted"/>
<gene>
    <name evidence="10" type="ORF">GGR37_001322</name>
</gene>
<keyword evidence="5 10" id="KW-0418">Kinase</keyword>
<evidence type="ECO:0000259" key="9">
    <source>
        <dbReference type="PROSITE" id="PS50109"/>
    </source>
</evidence>
<dbReference type="GO" id="GO:0007234">
    <property type="term" value="P:osmosensory signaling via phosphorelay pathway"/>
    <property type="evidence" value="ECO:0007669"/>
    <property type="project" value="TreeGrafter"/>
</dbReference>
<evidence type="ECO:0000256" key="4">
    <source>
        <dbReference type="ARBA" id="ARBA00022741"/>
    </source>
</evidence>
<dbReference type="SUPFAM" id="SSF55874">
    <property type="entry name" value="ATPase domain of HSP90 chaperone/DNA topoisomerase II/histidine kinase"/>
    <property type="match status" value="1"/>
</dbReference>
<dbReference type="CDD" id="cd00075">
    <property type="entry name" value="HATPase"/>
    <property type="match status" value="1"/>
</dbReference>
<evidence type="ECO:0000256" key="1">
    <source>
        <dbReference type="ARBA" id="ARBA00000085"/>
    </source>
</evidence>
<keyword evidence="3" id="KW-0808">Transferase</keyword>
<evidence type="ECO:0000256" key="2">
    <source>
        <dbReference type="ARBA" id="ARBA00012438"/>
    </source>
</evidence>
<dbReference type="GO" id="GO:0004673">
    <property type="term" value="F:protein histidine kinase activity"/>
    <property type="evidence" value="ECO:0007669"/>
    <property type="project" value="UniProtKB-EC"/>
</dbReference>
<dbReference type="InterPro" id="IPR003594">
    <property type="entry name" value="HATPase_dom"/>
</dbReference>
<dbReference type="EMBL" id="JACHOA010000002">
    <property type="protein sequence ID" value="MBB4613063.1"/>
    <property type="molecule type" value="Genomic_DNA"/>
</dbReference>
<dbReference type="InterPro" id="IPR050351">
    <property type="entry name" value="BphY/WalK/GraS-like"/>
</dbReference>
<dbReference type="GO" id="GO:0005524">
    <property type="term" value="F:ATP binding"/>
    <property type="evidence" value="ECO:0007669"/>
    <property type="project" value="UniProtKB-KW"/>
</dbReference>
<sequence length="191" mass="21142">MQSLLQEMLHFMRLSSSGLRMRPREFDLADLLEKIAAPYRYRCGTRMRLSVHARPQIINSDPELLERAITNLLENALRHSSARRLMLIARLGEGRIRIWVVDDGRGMDEARAALAFEPFANAGQAGEVTGFGLGLPSARLIARELGGDLVLDRRVRKGCSFMLELPALPPSPALRTGQAPTDVEEPPCVAA</sequence>
<dbReference type="EC" id="2.7.13.3" evidence="2"/>
<evidence type="ECO:0000313" key="10">
    <source>
        <dbReference type="EMBL" id="MBB4613063.1"/>
    </source>
</evidence>
<reference evidence="10 11" key="1">
    <citation type="submission" date="2020-08" db="EMBL/GenBank/DDBJ databases">
        <title>Genomic Encyclopedia of Type Strains, Phase IV (KMG-IV): sequencing the most valuable type-strain genomes for metagenomic binning, comparative biology and taxonomic classification.</title>
        <authorList>
            <person name="Goeker M."/>
        </authorList>
    </citation>
    <scope>NUCLEOTIDE SEQUENCE [LARGE SCALE GENOMIC DNA]</scope>
    <source>
        <strain evidence="10 11">DSM 17507</strain>
    </source>
</reference>
<dbReference type="Pfam" id="PF02518">
    <property type="entry name" value="HATPase_c"/>
    <property type="match status" value="1"/>
</dbReference>
<comment type="catalytic activity">
    <reaction evidence="1">
        <text>ATP + protein L-histidine = ADP + protein N-phospho-L-histidine.</text>
        <dbReference type="EC" id="2.7.13.3"/>
    </reaction>
</comment>
<dbReference type="InterPro" id="IPR004358">
    <property type="entry name" value="Sig_transdc_His_kin-like_C"/>
</dbReference>
<name>A0A7W7A9T2_9SPHN</name>
<dbReference type="GO" id="GO:0030295">
    <property type="term" value="F:protein kinase activator activity"/>
    <property type="evidence" value="ECO:0007669"/>
    <property type="project" value="TreeGrafter"/>
</dbReference>
<dbReference type="Proteomes" id="UP000538566">
    <property type="component" value="Unassembled WGS sequence"/>
</dbReference>
<evidence type="ECO:0000256" key="8">
    <source>
        <dbReference type="SAM" id="MobiDB-lite"/>
    </source>
</evidence>
<dbReference type="AlphaFoldDB" id="A0A7W7A9T2"/>
<feature type="domain" description="Histidine kinase" evidence="9">
    <location>
        <begin position="1"/>
        <end position="169"/>
    </location>
</feature>
<keyword evidence="7" id="KW-0902">Two-component regulatory system</keyword>
<keyword evidence="11" id="KW-1185">Reference proteome</keyword>
<evidence type="ECO:0000256" key="6">
    <source>
        <dbReference type="ARBA" id="ARBA00022840"/>
    </source>
</evidence>
<accession>A0A7W7A9T2</accession>
<comment type="caution">
    <text evidence="10">The sequence shown here is derived from an EMBL/GenBank/DDBJ whole genome shotgun (WGS) entry which is preliminary data.</text>
</comment>
<dbReference type="PANTHER" id="PTHR42878">
    <property type="entry name" value="TWO-COMPONENT HISTIDINE KINASE"/>
    <property type="match status" value="1"/>
</dbReference>
<dbReference type="PROSITE" id="PS50109">
    <property type="entry name" value="HIS_KIN"/>
    <property type="match status" value="1"/>
</dbReference>
<keyword evidence="4" id="KW-0547">Nucleotide-binding</keyword>
<evidence type="ECO:0000256" key="5">
    <source>
        <dbReference type="ARBA" id="ARBA00022777"/>
    </source>
</evidence>
<dbReference type="PANTHER" id="PTHR42878:SF7">
    <property type="entry name" value="SENSOR HISTIDINE KINASE GLRK"/>
    <property type="match status" value="1"/>
</dbReference>